<reference evidence="1 2" key="1">
    <citation type="submission" date="2016-12" db="EMBL/GenBank/DDBJ databases">
        <title>Trade-off between light-utilization and light-protection in marine flavobacteria.</title>
        <authorList>
            <person name="Kumagai Y."/>
            <person name="Yoshizawa S."/>
            <person name="Kogure K."/>
            <person name="Iwasaki W."/>
        </authorList>
    </citation>
    <scope>NUCLEOTIDE SEQUENCE [LARGE SCALE GENOMIC DNA]</scope>
    <source>
        <strain evidence="1 2">KCTC 22729</strain>
    </source>
</reference>
<dbReference type="RefSeq" id="WP_105045686.1">
    <property type="nucleotide sequence ID" value="NZ_CP150662.1"/>
</dbReference>
<dbReference type="EMBL" id="MSCL01000001">
    <property type="protein sequence ID" value="PQJ74538.1"/>
    <property type="molecule type" value="Genomic_DNA"/>
</dbReference>
<dbReference type="OrthoDB" id="956723at2"/>
<evidence type="ECO:0000313" key="2">
    <source>
        <dbReference type="Proteomes" id="UP000237608"/>
    </source>
</evidence>
<organism evidence="1 2">
    <name type="scientific">Polaribacter gangjinensis</name>
    <dbReference type="NCBI Taxonomy" id="574710"/>
    <lineage>
        <taxon>Bacteria</taxon>
        <taxon>Pseudomonadati</taxon>
        <taxon>Bacteroidota</taxon>
        <taxon>Flavobacteriia</taxon>
        <taxon>Flavobacteriales</taxon>
        <taxon>Flavobacteriaceae</taxon>
    </lineage>
</organism>
<dbReference type="Proteomes" id="UP000237608">
    <property type="component" value="Unassembled WGS sequence"/>
</dbReference>
<dbReference type="AlphaFoldDB" id="A0A2S7WA87"/>
<dbReference type="Pfam" id="PF20105">
    <property type="entry name" value="DUF6495"/>
    <property type="match status" value="1"/>
</dbReference>
<dbReference type="InterPro" id="IPR045470">
    <property type="entry name" value="DUF6495"/>
</dbReference>
<proteinExistence type="predicted"/>
<keyword evidence="2" id="KW-1185">Reference proteome</keyword>
<accession>A0A2S7WA87</accession>
<evidence type="ECO:0008006" key="3">
    <source>
        <dbReference type="Google" id="ProtNLM"/>
    </source>
</evidence>
<gene>
    <name evidence="1" type="ORF">BTO13_04355</name>
</gene>
<name>A0A2S7WA87_9FLAO</name>
<sequence length="154" mass="18103">MKYRLLTKEQFESLHQEFAIFLASQSIDVNEWAEIKTQKPEVALEEMKVFSDVVWEDVLTKAIYLEHFSETSANFFKCDADKIHRIAIKITWDINLLTQEGFEWLMKNPLDNSVEIFKGSKQYTAERNTEIFDLIEKGSIISNGEIFEYFQGFI</sequence>
<protein>
    <recommendedName>
        <fullName evidence="3">Histidyl-tRNA synthetase</fullName>
    </recommendedName>
</protein>
<evidence type="ECO:0000313" key="1">
    <source>
        <dbReference type="EMBL" id="PQJ74538.1"/>
    </source>
</evidence>
<comment type="caution">
    <text evidence="1">The sequence shown here is derived from an EMBL/GenBank/DDBJ whole genome shotgun (WGS) entry which is preliminary data.</text>
</comment>